<sequence>MKLRSRAPAEPEVPQKTSPESAASSPRTPSNWGTGEKAIYGSTERAPRRMQAQRDRRSSSTTDTNHTAAKLRRTSLALVRSALLAGYSRRPPRPVPTYDHWPTLAIQQLHHRLHDYTDYRQTAGRDIYSEGENKTRAYWRRDTAPTADSTKWTTGRRDSGGVSRADGSHRRGEKLVGWRVVDWKQKRVRSPRHHRHFRIDSPTERSPTAPPIERMRRPTIGNTNTEHVDDSEIIPTGLAIEKTRLFRPRVCSVACLLLRHVQTDRHQQRRRSHPSAAKQSTEHAAEYNWLLRACAKAAIERRHANRGVVPSSSGRTKTDAEVMERGGIEINAQR</sequence>
<evidence type="ECO:0000313" key="3">
    <source>
        <dbReference type="WBParaSite" id="PSAMB.scaffold94size81209.g1949.t1"/>
    </source>
</evidence>
<feature type="compositionally biased region" description="Basic and acidic residues" evidence="1">
    <location>
        <begin position="316"/>
        <end position="327"/>
    </location>
</feature>
<accession>A0A914XPA4</accession>
<protein>
    <submittedName>
        <fullName evidence="3">Uncharacterized protein</fullName>
    </submittedName>
</protein>
<feature type="region of interest" description="Disordered" evidence="1">
    <location>
        <begin position="146"/>
        <end position="170"/>
    </location>
</feature>
<feature type="region of interest" description="Disordered" evidence="1">
    <location>
        <begin position="1"/>
        <end position="73"/>
    </location>
</feature>
<feature type="compositionally biased region" description="Polar residues" evidence="1">
    <location>
        <begin position="15"/>
        <end position="33"/>
    </location>
</feature>
<feature type="region of interest" description="Disordered" evidence="1">
    <location>
        <begin position="192"/>
        <end position="228"/>
    </location>
</feature>
<reference evidence="3" key="1">
    <citation type="submission" date="2022-11" db="UniProtKB">
        <authorList>
            <consortium name="WormBaseParasite"/>
        </authorList>
    </citation>
    <scope>IDENTIFICATION</scope>
</reference>
<feature type="region of interest" description="Disordered" evidence="1">
    <location>
        <begin position="306"/>
        <end position="334"/>
    </location>
</feature>
<dbReference type="WBParaSite" id="PSAMB.scaffold94size81209.g1949.t1">
    <property type="protein sequence ID" value="PSAMB.scaffold94size81209.g1949.t1"/>
    <property type="gene ID" value="PSAMB.scaffold94size81209.g1949"/>
</dbReference>
<name>A0A914XPA4_9BILA</name>
<feature type="region of interest" description="Disordered" evidence="1">
    <location>
        <begin position="263"/>
        <end position="282"/>
    </location>
</feature>
<dbReference type="Proteomes" id="UP000887566">
    <property type="component" value="Unplaced"/>
</dbReference>
<dbReference type="AlphaFoldDB" id="A0A914XPA4"/>
<evidence type="ECO:0000313" key="2">
    <source>
        <dbReference type="Proteomes" id="UP000887566"/>
    </source>
</evidence>
<evidence type="ECO:0000256" key="1">
    <source>
        <dbReference type="SAM" id="MobiDB-lite"/>
    </source>
</evidence>
<organism evidence="2 3">
    <name type="scientific">Plectus sambesii</name>
    <dbReference type="NCBI Taxonomy" id="2011161"/>
    <lineage>
        <taxon>Eukaryota</taxon>
        <taxon>Metazoa</taxon>
        <taxon>Ecdysozoa</taxon>
        <taxon>Nematoda</taxon>
        <taxon>Chromadorea</taxon>
        <taxon>Plectida</taxon>
        <taxon>Plectina</taxon>
        <taxon>Plectoidea</taxon>
        <taxon>Plectidae</taxon>
        <taxon>Plectus</taxon>
    </lineage>
</organism>
<keyword evidence="2" id="KW-1185">Reference proteome</keyword>
<proteinExistence type="predicted"/>